<sequence>MELAFTSFDGSSLNELGVTRSFPVTQERALLGLRSAQEIIRIFHHDIPRHIKVTDYQDGPFDGEDIHDLLAGVDVVDSLEALCKVLPLHDHITDIPQGPAKQTKLEKFLSYSVKPLAHLASPDVMARGIWPSTNQSPPRTGAIAHKRAVSLKFSPSSPEGPKLVVLDASRISLSSSAKVYKLTAVHSKKALVSLNPRIYGRTLFVPSSQYVDFAKLDNIRPMIGFEPHIYEAGKTHVSSRPGIILPVIVIRITCKGITHLNGRPSNKYHEFSPMIPPGYKLAIALQIIIYISVVAKRAHEVAVTVVDPRGELVNFRYVEITLHLHMRRVERDLHQPIALK</sequence>
<proteinExistence type="predicted"/>
<evidence type="ECO:0000313" key="1">
    <source>
        <dbReference type="EMBL" id="KAJ8879756.1"/>
    </source>
</evidence>
<comment type="caution">
    <text evidence="1">The sequence shown here is derived from an EMBL/GenBank/DDBJ whole genome shotgun (WGS) entry which is preliminary data.</text>
</comment>
<evidence type="ECO:0000313" key="2">
    <source>
        <dbReference type="Proteomes" id="UP001159363"/>
    </source>
</evidence>
<accession>A0ABQ9H6B3</accession>
<name>A0ABQ9H6B3_9NEOP</name>
<organism evidence="1 2">
    <name type="scientific">Dryococelus australis</name>
    <dbReference type="NCBI Taxonomy" id="614101"/>
    <lineage>
        <taxon>Eukaryota</taxon>
        <taxon>Metazoa</taxon>
        <taxon>Ecdysozoa</taxon>
        <taxon>Arthropoda</taxon>
        <taxon>Hexapoda</taxon>
        <taxon>Insecta</taxon>
        <taxon>Pterygota</taxon>
        <taxon>Neoptera</taxon>
        <taxon>Polyneoptera</taxon>
        <taxon>Phasmatodea</taxon>
        <taxon>Verophasmatodea</taxon>
        <taxon>Anareolatae</taxon>
        <taxon>Phasmatidae</taxon>
        <taxon>Eurycanthinae</taxon>
        <taxon>Dryococelus</taxon>
    </lineage>
</organism>
<keyword evidence="2" id="KW-1185">Reference proteome</keyword>
<gene>
    <name evidence="1" type="ORF">PR048_020364</name>
</gene>
<reference evidence="1 2" key="1">
    <citation type="submission" date="2023-02" db="EMBL/GenBank/DDBJ databases">
        <title>LHISI_Scaffold_Assembly.</title>
        <authorList>
            <person name="Stuart O.P."/>
            <person name="Cleave R."/>
            <person name="Magrath M.J.L."/>
            <person name="Mikheyev A.S."/>
        </authorList>
    </citation>
    <scope>NUCLEOTIDE SEQUENCE [LARGE SCALE GENOMIC DNA]</scope>
    <source>
        <strain evidence="1">Daus_M_001</strain>
        <tissue evidence="1">Leg muscle</tissue>
    </source>
</reference>
<protein>
    <submittedName>
        <fullName evidence="1">Uncharacterized protein</fullName>
    </submittedName>
</protein>
<dbReference type="Proteomes" id="UP001159363">
    <property type="component" value="Chromosome 6"/>
</dbReference>
<dbReference type="EMBL" id="JARBHB010000007">
    <property type="protein sequence ID" value="KAJ8879756.1"/>
    <property type="molecule type" value="Genomic_DNA"/>
</dbReference>